<evidence type="ECO:0000256" key="2">
    <source>
        <dbReference type="ARBA" id="ARBA00022692"/>
    </source>
</evidence>
<dbReference type="Gene3D" id="3.30.1490.480">
    <property type="entry name" value="Endolytic murein transglycosylase"/>
    <property type="match status" value="2"/>
</dbReference>
<dbReference type="GO" id="GO:0005886">
    <property type="term" value="C:plasma membrane"/>
    <property type="evidence" value="ECO:0007669"/>
    <property type="project" value="UniProtKB-SubCell"/>
</dbReference>
<dbReference type="HAMAP" id="MF_02065">
    <property type="entry name" value="MltG"/>
    <property type="match status" value="1"/>
</dbReference>
<dbReference type="PANTHER" id="PTHR30518:SF2">
    <property type="entry name" value="ENDOLYTIC MUREIN TRANSGLYCOSYLASE"/>
    <property type="match status" value="1"/>
</dbReference>
<feature type="site" description="Important for catalytic activity" evidence="7">
    <location>
        <position position="246"/>
    </location>
</feature>
<dbReference type="GO" id="GO:0008932">
    <property type="term" value="F:lytic endotransglycosylase activity"/>
    <property type="evidence" value="ECO:0007669"/>
    <property type="project" value="UniProtKB-UniRule"/>
</dbReference>
<evidence type="ECO:0000256" key="4">
    <source>
        <dbReference type="ARBA" id="ARBA00023136"/>
    </source>
</evidence>
<gene>
    <name evidence="7 9" type="primary">mltG</name>
    <name evidence="9" type="ORF">C4532_09975</name>
</gene>
<evidence type="ECO:0000313" key="9">
    <source>
        <dbReference type="EMBL" id="RJP69988.1"/>
    </source>
</evidence>
<dbReference type="GO" id="GO:0009252">
    <property type="term" value="P:peptidoglycan biosynthetic process"/>
    <property type="evidence" value="ECO:0007669"/>
    <property type="project" value="UniProtKB-UniRule"/>
</dbReference>
<evidence type="ECO:0000256" key="1">
    <source>
        <dbReference type="ARBA" id="ARBA00022475"/>
    </source>
</evidence>
<comment type="catalytic activity">
    <reaction evidence="7">
        <text>a peptidoglycan chain = a peptidoglycan chain with N-acetyl-1,6-anhydromuramyl-[peptide] at the reducing end + a peptidoglycan chain with N-acetylglucosamine at the non-reducing end.</text>
        <dbReference type="EC" id="4.2.2.29"/>
    </reaction>
</comment>
<dbReference type="PANTHER" id="PTHR30518">
    <property type="entry name" value="ENDOLYTIC MUREIN TRANSGLYCOSYLASE"/>
    <property type="match status" value="1"/>
</dbReference>
<dbReference type="InterPro" id="IPR003770">
    <property type="entry name" value="MLTG-like"/>
</dbReference>
<comment type="similarity">
    <text evidence="7">Belongs to the transglycosylase MltG family.</text>
</comment>
<name>A0A419EY45_9BACT</name>
<keyword evidence="1 7" id="KW-1003">Cell membrane</keyword>
<feature type="transmembrane region" description="Helical" evidence="7">
    <location>
        <begin position="31"/>
        <end position="50"/>
    </location>
</feature>
<dbReference type="AlphaFoldDB" id="A0A419EY45"/>
<reference evidence="9 10" key="1">
    <citation type="journal article" date="2017" name="ISME J.">
        <title>Energy and carbon metabolisms in a deep terrestrial subsurface fluid microbial community.</title>
        <authorList>
            <person name="Momper L."/>
            <person name="Jungbluth S.P."/>
            <person name="Lee M.D."/>
            <person name="Amend J.P."/>
        </authorList>
    </citation>
    <scope>NUCLEOTIDE SEQUENCE [LARGE SCALE GENOMIC DNA]</scope>
    <source>
        <strain evidence="9">SURF_17</strain>
    </source>
</reference>
<evidence type="ECO:0000256" key="7">
    <source>
        <dbReference type="HAMAP-Rule" id="MF_02065"/>
    </source>
</evidence>
<evidence type="ECO:0000256" key="8">
    <source>
        <dbReference type="SAM" id="MobiDB-lite"/>
    </source>
</evidence>
<dbReference type="GO" id="GO:0071555">
    <property type="term" value="P:cell wall organization"/>
    <property type="evidence" value="ECO:0007669"/>
    <property type="project" value="UniProtKB-KW"/>
</dbReference>
<protein>
    <recommendedName>
        <fullName evidence="7">Endolytic murein transglycosylase</fullName>
        <ecNumber evidence="7">4.2.2.29</ecNumber>
    </recommendedName>
    <alternativeName>
        <fullName evidence="7">Peptidoglycan lytic transglycosylase</fullName>
    </alternativeName>
    <alternativeName>
        <fullName evidence="7">Peptidoglycan polymerization terminase</fullName>
    </alternativeName>
</protein>
<dbReference type="Pfam" id="PF02618">
    <property type="entry name" value="YceG"/>
    <property type="match status" value="1"/>
</dbReference>
<keyword evidence="2 7" id="KW-0812">Transmembrane</keyword>
<evidence type="ECO:0000256" key="5">
    <source>
        <dbReference type="ARBA" id="ARBA00023239"/>
    </source>
</evidence>
<dbReference type="Proteomes" id="UP000285961">
    <property type="component" value="Unassembled WGS sequence"/>
</dbReference>
<comment type="caution">
    <text evidence="9">The sequence shown here is derived from an EMBL/GenBank/DDBJ whole genome shotgun (WGS) entry which is preliminary data.</text>
</comment>
<accession>A0A419EY45</accession>
<keyword evidence="5 7" id="KW-0456">Lyase</keyword>
<organism evidence="9 10">
    <name type="scientific">Candidatus Abyssobacteria bacterium SURF_17</name>
    <dbReference type="NCBI Taxonomy" id="2093361"/>
    <lineage>
        <taxon>Bacteria</taxon>
        <taxon>Pseudomonadati</taxon>
        <taxon>Candidatus Hydrogenedentota</taxon>
        <taxon>Candidatus Abyssobacteria</taxon>
    </lineage>
</organism>
<keyword evidence="3 7" id="KW-1133">Transmembrane helix</keyword>
<proteinExistence type="inferred from homology"/>
<dbReference type="CDD" id="cd08010">
    <property type="entry name" value="MltG_like"/>
    <property type="match status" value="1"/>
</dbReference>
<comment type="subcellular location">
    <subcellularLocation>
        <location evidence="7">Cell membrane</location>
        <topology evidence="7">Single-pass membrane protein</topology>
    </subcellularLocation>
</comment>
<feature type="compositionally biased region" description="Polar residues" evidence="8">
    <location>
        <begin position="1"/>
        <end position="13"/>
    </location>
</feature>
<dbReference type="EC" id="4.2.2.29" evidence="7"/>
<evidence type="ECO:0000256" key="6">
    <source>
        <dbReference type="ARBA" id="ARBA00023316"/>
    </source>
</evidence>
<feature type="region of interest" description="Disordered" evidence="8">
    <location>
        <begin position="1"/>
        <end position="25"/>
    </location>
</feature>
<keyword evidence="4 7" id="KW-0472">Membrane</keyword>
<keyword evidence="6 7" id="KW-0961">Cell wall biogenesis/degradation</keyword>
<evidence type="ECO:0000256" key="3">
    <source>
        <dbReference type="ARBA" id="ARBA00022989"/>
    </source>
</evidence>
<dbReference type="EMBL" id="QZKI01000076">
    <property type="protein sequence ID" value="RJP69988.1"/>
    <property type="molecule type" value="Genomic_DNA"/>
</dbReference>
<sequence>MTAESIDNFSTGAAEQPSAPEDEREGRGRKLVAIGFFSFFVLLWLLIHFLNEALTQPRASEIRERPFAIVEISPGSSLSDITKNLMDEGVISNEFLFKSTAVMRRTNRGLKAGEYRFDKSMALLDVLTSLEQGRVMLHRFTIPEGFTVKHIADLLAKKGLVDADEFLRLSNDPEVCGELGIDSSTLEGFLFPDTYKVAKGMPAKRVLRVLVDRFRKACSGEIEDEIAKSGMDIYDIVTIASIIEKEALYDDEEPLVAGVIYNRLRLNMRLQCDVTIRYPLDNYGVELTYADLRIDSPYNSYLLYGLPPTPICNPGISAIKAALKPAKTDYLYFVSMNNGRHKFSATYAEHSEAVYKYRVLNERG</sequence>
<dbReference type="NCBIfam" id="TIGR00247">
    <property type="entry name" value="endolytic transglycosylase MltG"/>
    <property type="match status" value="1"/>
</dbReference>
<comment type="function">
    <text evidence="7">Functions as a peptidoglycan terminase that cleaves nascent peptidoglycan strands endolytically to terminate their elongation.</text>
</comment>
<evidence type="ECO:0000313" key="10">
    <source>
        <dbReference type="Proteomes" id="UP000285961"/>
    </source>
</evidence>
<dbReference type="Gene3D" id="3.30.160.60">
    <property type="entry name" value="Classic Zinc Finger"/>
    <property type="match status" value="1"/>
</dbReference>